<dbReference type="OrthoDB" id="9788159at2"/>
<dbReference type="PANTHER" id="PTHR41313">
    <property type="entry name" value="ADENINE-SPECIFIC METHYLTRANSFERASE"/>
    <property type="match status" value="1"/>
</dbReference>
<evidence type="ECO:0000313" key="3">
    <source>
        <dbReference type="EMBL" id="KRO22934.1"/>
    </source>
</evidence>
<evidence type="ECO:0000259" key="2">
    <source>
        <dbReference type="Pfam" id="PF21106"/>
    </source>
</evidence>
<dbReference type="InterPro" id="IPR052933">
    <property type="entry name" value="DNA_Protect_Modify"/>
</dbReference>
<dbReference type="InterPro" id="IPR003356">
    <property type="entry name" value="DNA_methylase_A-5"/>
</dbReference>
<dbReference type="Gene3D" id="1.10.150.470">
    <property type="match status" value="1"/>
</dbReference>
<gene>
    <name evidence="3" type="ORF">IV88_GL001063</name>
</gene>
<dbReference type="Gene3D" id="3.40.50.150">
    <property type="entry name" value="Vaccinia Virus protein VP39"/>
    <property type="match status" value="1"/>
</dbReference>
<reference evidence="3 4" key="1">
    <citation type="journal article" date="2015" name="Genome Announc.">
        <title>Expanding the biotechnology potential of lactobacilli through comparative genomics of 213 strains and associated genera.</title>
        <authorList>
            <person name="Sun Z."/>
            <person name="Harris H.M."/>
            <person name="McCann A."/>
            <person name="Guo C."/>
            <person name="Argimon S."/>
            <person name="Zhang W."/>
            <person name="Yang X."/>
            <person name="Jeffery I.B."/>
            <person name="Cooney J.C."/>
            <person name="Kagawa T.F."/>
            <person name="Liu W."/>
            <person name="Song Y."/>
            <person name="Salvetti E."/>
            <person name="Wrobel A."/>
            <person name="Rasinkangas P."/>
            <person name="Parkhill J."/>
            <person name="Rea M.C."/>
            <person name="O'Sullivan O."/>
            <person name="Ritari J."/>
            <person name="Douillard F.P."/>
            <person name="Paul Ross R."/>
            <person name="Yang R."/>
            <person name="Briner A.E."/>
            <person name="Felis G.E."/>
            <person name="de Vos W.M."/>
            <person name="Barrangou R."/>
            <person name="Klaenhammer T.R."/>
            <person name="Caufield P.W."/>
            <person name="Cui Y."/>
            <person name="Zhang H."/>
            <person name="O'Toole P.W."/>
        </authorList>
    </citation>
    <scope>NUCLEOTIDE SEQUENCE [LARGE SCALE GENOMIC DNA]</scope>
    <source>
        <strain evidence="3 4">DSM 23026</strain>
    </source>
</reference>
<dbReference type="GO" id="GO:0003677">
    <property type="term" value="F:DNA binding"/>
    <property type="evidence" value="ECO:0007669"/>
    <property type="project" value="InterPro"/>
</dbReference>
<feature type="domain" description="DNA methylase adenine-specific" evidence="1">
    <location>
        <begin position="94"/>
        <end position="318"/>
    </location>
</feature>
<dbReference type="Pfam" id="PF21106">
    <property type="entry name" value="YtxK_like"/>
    <property type="match status" value="1"/>
</dbReference>
<dbReference type="AlphaFoldDB" id="A0A0R2NAR3"/>
<proteinExistence type="predicted"/>
<dbReference type="InterPro" id="IPR048375">
    <property type="entry name" value="YtxK-like_N"/>
</dbReference>
<name>A0A0R2NAR3_9LACO</name>
<dbReference type="InterPro" id="IPR029063">
    <property type="entry name" value="SAM-dependent_MTases_sf"/>
</dbReference>
<sequence>MDTNKIEQLFNVMDKSTDLLQKDLDVDYLDAVIETGDNLVSDEVQIEDGKPSRETVIELEKLYESIDISDFSAEEIRQALQLILIKANKKERIQTNHQFTPDAIGILFTYLIEALPIEEPETVFDPAVGTGNLLATVLNSLKKSGVPLVSGIGVDNDDTMLSIASMAFALQHLDVDLYHQDVLDELFVGKPDVAISDLPVGYYPIDERVKDYHTSNPKEHSFVHHLMIEQTMETIDDGKFGIFLVPENLFQTEEAKKLLSYFHDRVYLQAVLNLPVKMFADKRARKSIIILQKVGGNAKQAGQVLLGDFPEFNDKEKMANFLGDFKAWSDQNIK</sequence>
<dbReference type="RefSeq" id="WP_057800257.1">
    <property type="nucleotide sequence ID" value="NZ_BJZZ01000033.1"/>
</dbReference>
<dbReference type="InterPro" id="IPR016843">
    <property type="entry name" value="S-AdoMet-dep_Ade-MeTrfase_prd"/>
</dbReference>
<dbReference type="PANTHER" id="PTHR41313:SF1">
    <property type="entry name" value="DNA METHYLASE ADENINE-SPECIFIC DOMAIN-CONTAINING PROTEIN"/>
    <property type="match status" value="1"/>
</dbReference>
<dbReference type="CDD" id="cd02440">
    <property type="entry name" value="AdoMet_MTases"/>
    <property type="match status" value="1"/>
</dbReference>
<dbReference type="Pfam" id="PF02384">
    <property type="entry name" value="N6_Mtase"/>
    <property type="match status" value="1"/>
</dbReference>
<dbReference type="GO" id="GO:0032259">
    <property type="term" value="P:methylation"/>
    <property type="evidence" value="ECO:0007669"/>
    <property type="project" value="UniProtKB-KW"/>
</dbReference>
<dbReference type="GO" id="GO:0008170">
    <property type="term" value="F:N-methyltransferase activity"/>
    <property type="evidence" value="ECO:0007669"/>
    <property type="project" value="InterPro"/>
</dbReference>
<feature type="domain" description="YtxK-like N-terminal helical" evidence="2">
    <location>
        <begin position="7"/>
        <end position="86"/>
    </location>
</feature>
<protein>
    <submittedName>
        <fullName evidence="3">Adenine-specific DNA methylase</fullName>
    </submittedName>
</protein>
<evidence type="ECO:0000259" key="1">
    <source>
        <dbReference type="Pfam" id="PF02384"/>
    </source>
</evidence>
<evidence type="ECO:0000313" key="4">
    <source>
        <dbReference type="Proteomes" id="UP000051249"/>
    </source>
</evidence>
<dbReference type="PATRIC" id="fig|480391.4.peg.1079"/>
<comment type="caution">
    <text evidence="3">The sequence shown here is derived from an EMBL/GenBank/DDBJ whole genome shotgun (WGS) entry which is preliminary data.</text>
</comment>
<keyword evidence="3" id="KW-0808">Transferase</keyword>
<accession>A0A0R2NAR3</accession>
<organism evidence="3 4">
    <name type="scientific">Pediococcus argentinicus</name>
    <dbReference type="NCBI Taxonomy" id="480391"/>
    <lineage>
        <taxon>Bacteria</taxon>
        <taxon>Bacillati</taxon>
        <taxon>Bacillota</taxon>
        <taxon>Bacilli</taxon>
        <taxon>Lactobacillales</taxon>
        <taxon>Lactobacillaceae</taxon>
        <taxon>Pediococcus</taxon>
    </lineage>
</organism>
<keyword evidence="4" id="KW-1185">Reference proteome</keyword>
<keyword evidence="3" id="KW-0489">Methyltransferase</keyword>
<dbReference type="EMBL" id="JQCQ01000033">
    <property type="protein sequence ID" value="KRO22934.1"/>
    <property type="molecule type" value="Genomic_DNA"/>
</dbReference>
<dbReference type="Proteomes" id="UP000051249">
    <property type="component" value="Unassembled WGS sequence"/>
</dbReference>
<dbReference type="SUPFAM" id="SSF53335">
    <property type="entry name" value="S-adenosyl-L-methionine-dependent methyltransferases"/>
    <property type="match status" value="1"/>
</dbReference>
<dbReference type="PIRSF" id="PIRSF026567">
    <property type="entry name" value="Adenine_mtase_bact_prd"/>
    <property type="match status" value="1"/>
</dbReference>